<comment type="caution">
    <text evidence="6">The sequence shown here is derived from an EMBL/GenBank/DDBJ whole genome shotgun (WGS) entry which is preliminary data.</text>
</comment>
<evidence type="ECO:0000256" key="4">
    <source>
        <dbReference type="SAM" id="Phobius"/>
    </source>
</evidence>
<dbReference type="InterPro" id="IPR002123">
    <property type="entry name" value="Plipid/glycerol_acylTrfase"/>
</dbReference>
<keyword evidence="4" id="KW-0812">Transmembrane</keyword>
<feature type="domain" description="Phospholipid/glycerol acyltransferase" evidence="5">
    <location>
        <begin position="94"/>
        <end position="216"/>
    </location>
</feature>
<evidence type="ECO:0000259" key="5">
    <source>
        <dbReference type="SMART" id="SM00563"/>
    </source>
</evidence>
<evidence type="ECO:0000313" key="7">
    <source>
        <dbReference type="Proteomes" id="UP001162031"/>
    </source>
</evidence>
<feature type="transmembrane region" description="Helical" evidence="4">
    <location>
        <begin position="347"/>
        <end position="367"/>
    </location>
</feature>
<evidence type="ECO:0000256" key="1">
    <source>
        <dbReference type="ARBA" id="ARBA00008655"/>
    </source>
</evidence>
<gene>
    <name evidence="6" type="ORF">HBR001_LOCUS8916</name>
</gene>
<dbReference type="InterPro" id="IPR032098">
    <property type="entry name" value="Acyltransf_C"/>
</dbReference>
<dbReference type="SUPFAM" id="SSF69593">
    <property type="entry name" value="Glycerol-3-phosphate (1)-acyltransferase"/>
    <property type="match status" value="1"/>
</dbReference>
<organism evidence="6 7">
    <name type="scientific">Hyaloperonospora brassicae</name>
    <name type="common">Brassica downy mildew</name>
    <name type="synonym">Peronospora brassicae</name>
    <dbReference type="NCBI Taxonomy" id="162125"/>
    <lineage>
        <taxon>Eukaryota</taxon>
        <taxon>Sar</taxon>
        <taxon>Stramenopiles</taxon>
        <taxon>Oomycota</taxon>
        <taxon>Peronosporomycetes</taxon>
        <taxon>Peronosporales</taxon>
        <taxon>Peronosporaceae</taxon>
        <taxon>Hyaloperonospora</taxon>
    </lineage>
</organism>
<name>A0AAV0V423_HYABA</name>
<keyword evidence="4" id="KW-0472">Membrane</keyword>
<keyword evidence="7" id="KW-1185">Reference proteome</keyword>
<evidence type="ECO:0000256" key="3">
    <source>
        <dbReference type="ARBA" id="ARBA00023315"/>
    </source>
</evidence>
<dbReference type="CDD" id="cd07990">
    <property type="entry name" value="LPLAT_LCLAT1-like"/>
    <property type="match status" value="1"/>
</dbReference>
<dbReference type="GO" id="GO:0012505">
    <property type="term" value="C:endomembrane system"/>
    <property type="evidence" value="ECO:0007669"/>
    <property type="project" value="TreeGrafter"/>
</dbReference>
<dbReference type="AlphaFoldDB" id="A0AAV0V423"/>
<dbReference type="GO" id="GO:0016746">
    <property type="term" value="F:acyltransferase activity"/>
    <property type="evidence" value="ECO:0007669"/>
    <property type="project" value="UniProtKB-KW"/>
</dbReference>
<dbReference type="Pfam" id="PF16076">
    <property type="entry name" value="Acyltransf_C"/>
    <property type="match status" value="1"/>
</dbReference>
<dbReference type="PANTHER" id="PTHR10983:SF16">
    <property type="entry name" value="LYSOCARDIOLIPIN ACYLTRANSFERASE 1"/>
    <property type="match status" value="1"/>
</dbReference>
<keyword evidence="4" id="KW-1133">Transmembrane helix</keyword>
<keyword evidence="2" id="KW-0808">Transferase</keyword>
<comment type="similarity">
    <text evidence="1">Belongs to the 1-acyl-sn-glycerol-3-phosphate acyltransferase family.</text>
</comment>
<dbReference type="PANTHER" id="PTHR10983">
    <property type="entry name" value="1-ACYLGLYCEROL-3-PHOSPHATE ACYLTRANSFERASE-RELATED"/>
    <property type="match status" value="1"/>
</dbReference>
<dbReference type="EMBL" id="CANTFL010001466">
    <property type="protein sequence ID" value="CAI5742311.1"/>
    <property type="molecule type" value="Genomic_DNA"/>
</dbReference>
<dbReference type="SMART" id="SM00563">
    <property type="entry name" value="PlsC"/>
    <property type="match status" value="1"/>
</dbReference>
<dbReference type="Proteomes" id="UP001162031">
    <property type="component" value="Unassembled WGS sequence"/>
</dbReference>
<evidence type="ECO:0000256" key="2">
    <source>
        <dbReference type="ARBA" id="ARBA00022679"/>
    </source>
</evidence>
<proteinExistence type="inferred from homology"/>
<accession>A0AAV0V423</accession>
<dbReference type="Pfam" id="PF01553">
    <property type="entry name" value="Acyltransferase"/>
    <property type="match status" value="1"/>
</dbReference>
<reference evidence="6" key="1">
    <citation type="submission" date="2022-12" db="EMBL/GenBank/DDBJ databases">
        <authorList>
            <person name="Webb A."/>
        </authorList>
    </citation>
    <scope>NUCLEOTIDE SEQUENCE</scope>
    <source>
        <strain evidence="6">Hp1</strain>
    </source>
</reference>
<protein>
    <recommendedName>
        <fullName evidence="5">Phospholipid/glycerol acyltransferase domain-containing protein</fullName>
    </recommendedName>
</protein>
<keyword evidence="3" id="KW-0012">Acyltransferase</keyword>
<sequence>MGIAAVGVIFCASLVLTGWTAVATVLTPSFLLITLPLPECIPTQRLYRRVTRLIQWAWMGHVVLLLEHLFRIQVRVYGDAATRAHEKDMSHDRAMWISNHRTRIDWMLLWSVAWRTRTLQHLRIVLKAPLRSVPVFGWAMQHFVFVFLQRHWEEDVVKLRKVLPFLTAAEPDTSYLLFPEGTDLSARNVEKSHSFADKNGFPRRQFSLYPRTTGWTFMFPLLWSQLTAVYDITMFYVDYAANERPSEQSLLSGRVPRRINFYIERIDILAVRGKSESELAAWLETRFERKEALLKTFYESDGKLPTGAETLFEESQGPAAAALVAFWIVLLLGVTTLCVLAGKLFSFLAAGLIVTGYITISAFGSGVDGYLVENCEPNAFHGANKAC</sequence>
<evidence type="ECO:0000313" key="6">
    <source>
        <dbReference type="EMBL" id="CAI5742311.1"/>
    </source>
</evidence>
<feature type="transmembrane region" description="Helical" evidence="4">
    <location>
        <begin position="319"/>
        <end position="340"/>
    </location>
</feature>